<evidence type="ECO:0000256" key="1">
    <source>
        <dbReference type="ARBA" id="ARBA00022801"/>
    </source>
</evidence>
<dbReference type="Pfam" id="PF00561">
    <property type="entry name" value="Abhydrolase_1"/>
    <property type="match status" value="1"/>
</dbReference>
<dbReference type="AlphaFoldDB" id="A0A1M5MMW1"/>
<proteinExistence type="predicted"/>
<protein>
    <submittedName>
        <fullName evidence="3">Pimeloyl-ACP methyl ester carboxylesterase</fullName>
    </submittedName>
</protein>
<dbReference type="InterPro" id="IPR006311">
    <property type="entry name" value="TAT_signal"/>
</dbReference>
<dbReference type="SUPFAM" id="SSF53474">
    <property type="entry name" value="alpha/beta-Hydrolases"/>
    <property type="match status" value="1"/>
</dbReference>
<reference evidence="3 4" key="1">
    <citation type="submission" date="2016-11" db="EMBL/GenBank/DDBJ databases">
        <authorList>
            <person name="Jaros S."/>
            <person name="Januszkiewicz K."/>
            <person name="Wedrychowicz H."/>
        </authorList>
    </citation>
    <scope>NUCLEOTIDE SEQUENCE [LARGE SCALE GENOMIC DNA]</scope>
    <source>
        <strain evidence="3 4">GAS242</strain>
    </source>
</reference>
<gene>
    <name evidence="3" type="ORF">SAMN05444169_4096</name>
</gene>
<keyword evidence="1" id="KW-0378">Hydrolase</keyword>
<dbReference type="InterPro" id="IPR000639">
    <property type="entry name" value="Epox_hydrolase-like"/>
</dbReference>
<dbReference type="GO" id="GO:0016787">
    <property type="term" value="F:hydrolase activity"/>
    <property type="evidence" value="ECO:0007669"/>
    <property type="project" value="UniProtKB-KW"/>
</dbReference>
<dbReference type="EMBL" id="LT670818">
    <property type="protein sequence ID" value="SHG78113.1"/>
    <property type="molecule type" value="Genomic_DNA"/>
</dbReference>
<dbReference type="PRINTS" id="PR00412">
    <property type="entry name" value="EPOXHYDRLASE"/>
</dbReference>
<organism evidence="3 4">
    <name type="scientific">Bradyrhizobium erythrophlei</name>
    <dbReference type="NCBI Taxonomy" id="1437360"/>
    <lineage>
        <taxon>Bacteria</taxon>
        <taxon>Pseudomonadati</taxon>
        <taxon>Pseudomonadota</taxon>
        <taxon>Alphaproteobacteria</taxon>
        <taxon>Hyphomicrobiales</taxon>
        <taxon>Nitrobacteraceae</taxon>
        <taxon>Bradyrhizobium</taxon>
    </lineage>
</organism>
<accession>A0A1M5MMW1</accession>
<dbReference type="PRINTS" id="PR00111">
    <property type="entry name" value="ABHYDROLASE"/>
</dbReference>
<dbReference type="PROSITE" id="PS51318">
    <property type="entry name" value="TAT"/>
    <property type="match status" value="1"/>
</dbReference>
<evidence type="ECO:0000259" key="2">
    <source>
        <dbReference type="Pfam" id="PF00561"/>
    </source>
</evidence>
<dbReference type="Gene3D" id="3.40.50.1820">
    <property type="entry name" value="alpha/beta hydrolase"/>
    <property type="match status" value="1"/>
</dbReference>
<name>A0A1M5MMW1_9BRAD</name>
<evidence type="ECO:0000313" key="4">
    <source>
        <dbReference type="Proteomes" id="UP000190675"/>
    </source>
</evidence>
<dbReference type="Proteomes" id="UP000190675">
    <property type="component" value="Chromosome I"/>
</dbReference>
<dbReference type="InterPro" id="IPR000073">
    <property type="entry name" value="AB_hydrolase_1"/>
</dbReference>
<dbReference type="PANTHER" id="PTHR43329">
    <property type="entry name" value="EPOXIDE HYDROLASE"/>
    <property type="match status" value="1"/>
</dbReference>
<feature type="domain" description="AB hydrolase-1" evidence="2">
    <location>
        <begin position="83"/>
        <end position="361"/>
    </location>
</feature>
<dbReference type="InterPro" id="IPR029058">
    <property type="entry name" value="AB_hydrolase_fold"/>
</dbReference>
<sequence>MRDNQGSNTMRDATFSRRDMLWAGGALTVGAAFAEPLKAAAAEPGGAGPEPTSWVDPAMPEVTHRMIGTNGIRLHVAEQGEGPLVILCHGFPECWYSWRHQLPALAKAGFRAVAPDLRGYGLSDRPEGVEKYTILDDIGDIVGLVDALGAKQAVITGHDIGAAIAWQAALLRPDRFGAVIALSPPFRSRGFGDPGPPTTLMPRTEDAVFYQLYLQNPAAEAGLERDLRLTFRYQFYTLSGDSPRSAGVGGLPPGMMPRKGGFMTDPPSLPAWVTESDIDVYIKEYTRSGFHGPLAWWRNIDRGWELMAPFAGAAVTVPALYMAGDRDFVASVFSEDIAKQSALVPRLRPSIMLPGCGHWTQQQRAPEVSAAMIDFLQSL</sequence>
<evidence type="ECO:0000313" key="3">
    <source>
        <dbReference type="EMBL" id="SHG78113.1"/>
    </source>
</evidence>